<feature type="transmembrane region" description="Helical" evidence="1">
    <location>
        <begin position="318"/>
        <end position="345"/>
    </location>
</feature>
<evidence type="ECO:0000313" key="3">
    <source>
        <dbReference type="Proteomes" id="UP000177092"/>
    </source>
</evidence>
<feature type="transmembrane region" description="Helical" evidence="1">
    <location>
        <begin position="137"/>
        <end position="154"/>
    </location>
</feature>
<protein>
    <recommendedName>
        <fullName evidence="4">Glycosyltransferase RgtA/B/C/D-like domain-containing protein</fullName>
    </recommendedName>
</protein>
<keyword evidence="1" id="KW-1133">Transmembrane helix</keyword>
<feature type="transmembrane region" description="Helical" evidence="1">
    <location>
        <begin position="277"/>
        <end position="298"/>
    </location>
</feature>
<name>A0A1F6A7V1_9BACT</name>
<feature type="transmembrane region" description="Helical" evidence="1">
    <location>
        <begin position="411"/>
        <end position="432"/>
    </location>
</feature>
<dbReference type="EMBL" id="MFJN01000044">
    <property type="protein sequence ID" value="OGG20552.1"/>
    <property type="molecule type" value="Genomic_DNA"/>
</dbReference>
<proteinExistence type="predicted"/>
<feature type="transmembrane region" description="Helical" evidence="1">
    <location>
        <begin position="185"/>
        <end position="203"/>
    </location>
</feature>
<feature type="transmembrane region" description="Helical" evidence="1">
    <location>
        <begin position="223"/>
        <end position="240"/>
    </location>
</feature>
<comment type="caution">
    <text evidence="2">The sequence shown here is derived from an EMBL/GenBank/DDBJ whole genome shotgun (WGS) entry which is preliminary data.</text>
</comment>
<evidence type="ECO:0000256" key="1">
    <source>
        <dbReference type="SAM" id="Phobius"/>
    </source>
</evidence>
<feature type="transmembrane region" description="Helical" evidence="1">
    <location>
        <begin position="357"/>
        <end position="378"/>
    </location>
</feature>
<dbReference type="AlphaFoldDB" id="A0A1F6A7V1"/>
<accession>A0A1F6A7V1</accession>
<sequence length="573" mass="65594">MKTILSKKTAELVLLIFFSLSMVILTSPRFSSRFMRQTSDSVFIGMPGYFEDYYYYLDQFYQGKEGKWLTENRFSIERFPSTLIYFNHLLMGRIGGLLGWESYQSLNYFGLLFKFLFIGASYLLLVRYINIPVKQRIIAFLLFLFSSSFPSFIIKQGSLVLTESVDIWRTSNRILSRFGTSPPNYALVNFLFICLLIILLGIFQSEFTAISKSKNKSLKLDAVLGSLMLIIFVSSAYIFLALGDLVVSFILLATCISLLFIRKIPLTKFSVMPVSKTIVMLFFFIFIITGLTMLRSVAFDPVYKQANNWDIYQYHQQIKTIGIVKFIKGFGLLLPLFLGGLGLLLRRKNRSVYDDSAIVIVSLGWSGYLIPLLFRLPIPGFRFLFPAVYIFMGVMGMYALIAIARRIRLTYALPLLVVLYVCMNLLSFYPGWAIAVRPVPEPDYHFAYIPDNLYQGLVFLRTAEPVDSNVLASPATAIDLMIPGISGRYVYTGHFLTTYNSKEKDIQANEFMFAQKESLMAQNFLKENNIGFIVATKYVGASRETLKTKYPFLKKVFENPMVTIFQYDPEDIN</sequence>
<dbReference type="STRING" id="1798384.A3D03_00845"/>
<gene>
    <name evidence="2" type="ORF">A3D03_00845</name>
</gene>
<reference evidence="2 3" key="1">
    <citation type="journal article" date="2016" name="Nat. Commun.">
        <title>Thousands of microbial genomes shed light on interconnected biogeochemical processes in an aquifer system.</title>
        <authorList>
            <person name="Anantharaman K."/>
            <person name="Brown C.T."/>
            <person name="Hug L.A."/>
            <person name="Sharon I."/>
            <person name="Castelle C.J."/>
            <person name="Probst A.J."/>
            <person name="Thomas B.C."/>
            <person name="Singh A."/>
            <person name="Wilkins M.J."/>
            <person name="Karaoz U."/>
            <person name="Brodie E.L."/>
            <person name="Williams K.H."/>
            <person name="Hubbard S.S."/>
            <person name="Banfield J.F."/>
        </authorList>
    </citation>
    <scope>NUCLEOTIDE SEQUENCE [LARGE SCALE GENOMIC DNA]</scope>
</reference>
<dbReference type="Proteomes" id="UP000177092">
    <property type="component" value="Unassembled WGS sequence"/>
</dbReference>
<feature type="transmembrane region" description="Helical" evidence="1">
    <location>
        <begin position="12"/>
        <end position="30"/>
    </location>
</feature>
<evidence type="ECO:0008006" key="4">
    <source>
        <dbReference type="Google" id="ProtNLM"/>
    </source>
</evidence>
<feature type="transmembrane region" description="Helical" evidence="1">
    <location>
        <begin position="106"/>
        <end position="125"/>
    </location>
</feature>
<feature type="transmembrane region" description="Helical" evidence="1">
    <location>
        <begin position="246"/>
        <end position="265"/>
    </location>
</feature>
<keyword evidence="1" id="KW-0812">Transmembrane</keyword>
<keyword evidence="1" id="KW-0472">Membrane</keyword>
<evidence type="ECO:0000313" key="2">
    <source>
        <dbReference type="EMBL" id="OGG20552.1"/>
    </source>
</evidence>
<feature type="transmembrane region" description="Helical" evidence="1">
    <location>
        <begin position="384"/>
        <end position="404"/>
    </location>
</feature>
<organism evidence="2 3">
    <name type="scientific">Candidatus Gottesmanbacteria bacterium RIFCSPHIGHO2_02_FULL_40_13</name>
    <dbReference type="NCBI Taxonomy" id="1798384"/>
    <lineage>
        <taxon>Bacteria</taxon>
        <taxon>Candidatus Gottesmaniibacteriota</taxon>
    </lineage>
</organism>